<evidence type="ECO:0000313" key="1">
    <source>
        <dbReference type="EMBL" id="KAF9516539.1"/>
    </source>
</evidence>
<dbReference type="Gene3D" id="3.90.226.10">
    <property type="entry name" value="2-enoyl-CoA Hydratase, Chain A, domain 1"/>
    <property type="match status" value="2"/>
</dbReference>
<keyword evidence="2" id="KW-1185">Reference proteome</keyword>
<dbReference type="PANTHER" id="PTHR11941">
    <property type="entry name" value="ENOYL-COA HYDRATASE-RELATED"/>
    <property type="match status" value="1"/>
</dbReference>
<reference evidence="1" key="1">
    <citation type="journal article" date="2020" name="Nat. Commun.">
        <title>Large-scale genome sequencing of mycorrhizal fungi provides insights into the early evolution of symbiotic traits.</title>
        <authorList>
            <person name="Miyauchi S."/>
            <person name="Kiss E."/>
            <person name="Kuo A."/>
            <person name="Drula E."/>
            <person name="Kohler A."/>
            <person name="Sanchez-Garcia M."/>
            <person name="Morin E."/>
            <person name="Andreopoulos B."/>
            <person name="Barry K.W."/>
            <person name="Bonito G."/>
            <person name="Buee M."/>
            <person name="Carver A."/>
            <person name="Chen C."/>
            <person name="Cichocki N."/>
            <person name="Clum A."/>
            <person name="Culley D."/>
            <person name="Crous P.W."/>
            <person name="Fauchery L."/>
            <person name="Girlanda M."/>
            <person name="Hayes R.D."/>
            <person name="Keri Z."/>
            <person name="LaButti K."/>
            <person name="Lipzen A."/>
            <person name="Lombard V."/>
            <person name="Magnuson J."/>
            <person name="Maillard F."/>
            <person name="Murat C."/>
            <person name="Nolan M."/>
            <person name="Ohm R.A."/>
            <person name="Pangilinan J."/>
            <person name="Pereira M.F."/>
            <person name="Perotto S."/>
            <person name="Peter M."/>
            <person name="Pfister S."/>
            <person name="Riley R."/>
            <person name="Sitrit Y."/>
            <person name="Stielow J.B."/>
            <person name="Szollosi G."/>
            <person name="Zifcakova L."/>
            <person name="Stursova M."/>
            <person name="Spatafora J.W."/>
            <person name="Tedersoo L."/>
            <person name="Vaario L.M."/>
            <person name="Yamada A."/>
            <person name="Yan M."/>
            <person name="Wang P."/>
            <person name="Xu J."/>
            <person name="Bruns T."/>
            <person name="Baldrian P."/>
            <person name="Vilgalys R."/>
            <person name="Dunand C."/>
            <person name="Henrissat B."/>
            <person name="Grigoriev I.V."/>
            <person name="Hibbett D."/>
            <person name="Nagy L.G."/>
            <person name="Martin F.M."/>
        </authorList>
    </citation>
    <scope>NUCLEOTIDE SEQUENCE</scope>
    <source>
        <strain evidence="1">UP504</strain>
    </source>
</reference>
<dbReference type="GO" id="GO:0006635">
    <property type="term" value="P:fatty acid beta-oxidation"/>
    <property type="evidence" value="ECO:0007669"/>
    <property type="project" value="TreeGrafter"/>
</dbReference>
<dbReference type="OrthoDB" id="2139957at2759"/>
<dbReference type="GO" id="GO:0005739">
    <property type="term" value="C:mitochondrion"/>
    <property type="evidence" value="ECO:0007669"/>
    <property type="project" value="TreeGrafter"/>
</dbReference>
<comment type="caution">
    <text evidence="1">The sequence shown here is derived from an EMBL/GenBank/DDBJ whole genome shotgun (WGS) entry which is preliminary data.</text>
</comment>
<evidence type="ECO:0000313" key="2">
    <source>
        <dbReference type="Proteomes" id="UP000886523"/>
    </source>
</evidence>
<dbReference type="EMBL" id="MU128938">
    <property type="protein sequence ID" value="KAF9516539.1"/>
    <property type="molecule type" value="Genomic_DNA"/>
</dbReference>
<gene>
    <name evidence="1" type="ORF">BS47DRAFT_1390598</name>
</gene>
<sequence length="289" mass="31199">MSDAPPKSLKTPPPSHGPNVILSYPRPHLLVITFNRPNQMNSMTPGLRDDLLIVLDWFDTEPDLWALIVTGAGRLFCAGADLKGPLIPAWVWGIESRQSLKPIIGAANGDAYGGGLEILLNCDLVGYRGAGGLERLVRTVGRQRAAELLLTAKIISAAEAVIPTAIKLAETIIDNSPDSIRSTKRAIHETMRHGNIEEAYRSHLLSSESQAVYVGDNIKEGLNAFANRFHPKTMYMGHLDESLPSDLDCDETSATKDQLVPTVSGDSFNNGVAIFVEGSVAVTSVNHPL</sequence>
<accession>A0A9P6B308</accession>
<protein>
    <submittedName>
        <fullName evidence="1">Uncharacterized protein</fullName>
    </submittedName>
</protein>
<organism evidence="1 2">
    <name type="scientific">Hydnum rufescens UP504</name>
    <dbReference type="NCBI Taxonomy" id="1448309"/>
    <lineage>
        <taxon>Eukaryota</taxon>
        <taxon>Fungi</taxon>
        <taxon>Dikarya</taxon>
        <taxon>Basidiomycota</taxon>
        <taxon>Agaricomycotina</taxon>
        <taxon>Agaricomycetes</taxon>
        <taxon>Cantharellales</taxon>
        <taxon>Hydnaceae</taxon>
        <taxon>Hydnum</taxon>
    </lineage>
</organism>
<dbReference type="PANTHER" id="PTHR11941:SF158">
    <property type="entry name" value="ENOYL-COA HYDRATASE (AFU_ORTHOLOGUE AFUA_2G10650)"/>
    <property type="match status" value="1"/>
</dbReference>
<name>A0A9P6B308_9AGAM</name>
<dbReference type="CDD" id="cd06558">
    <property type="entry name" value="crotonase-like"/>
    <property type="match status" value="1"/>
</dbReference>
<dbReference type="Pfam" id="PF00378">
    <property type="entry name" value="ECH_1"/>
    <property type="match status" value="2"/>
</dbReference>
<proteinExistence type="predicted"/>
<dbReference type="AlphaFoldDB" id="A0A9P6B308"/>
<dbReference type="SUPFAM" id="SSF52096">
    <property type="entry name" value="ClpP/crotonase"/>
    <property type="match status" value="1"/>
</dbReference>
<dbReference type="Proteomes" id="UP000886523">
    <property type="component" value="Unassembled WGS sequence"/>
</dbReference>
<dbReference type="InterPro" id="IPR029045">
    <property type="entry name" value="ClpP/crotonase-like_dom_sf"/>
</dbReference>
<dbReference type="InterPro" id="IPR001753">
    <property type="entry name" value="Enoyl-CoA_hydra/iso"/>
</dbReference>